<keyword evidence="2" id="KW-0143">Chaperone</keyword>
<dbReference type="SMART" id="SM00883">
    <property type="entry name" value="Cpn10"/>
    <property type="match status" value="1"/>
</dbReference>
<evidence type="ECO:0000313" key="3">
    <source>
        <dbReference type="EMBL" id="SVA25461.1"/>
    </source>
</evidence>
<organism evidence="3">
    <name type="scientific">marine metagenome</name>
    <dbReference type="NCBI Taxonomy" id="408172"/>
    <lineage>
        <taxon>unclassified sequences</taxon>
        <taxon>metagenomes</taxon>
        <taxon>ecological metagenomes</taxon>
    </lineage>
</organism>
<dbReference type="HAMAP" id="MF_00580">
    <property type="entry name" value="CH10"/>
    <property type="match status" value="1"/>
</dbReference>
<comment type="similarity">
    <text evidence="1">Belongs to the GroES chaperonin family.</text>
</comment>
<protein>
    <recommendedName>
        <fullName evidence="4">10 kDa chaperonin</fullName>
    </recommendedName>
</protein>
<dbReference type="CDD" id="cd00320">
    <property type="entry name" value="cpn10"/>
    <property type="match status" value="1"/>
</dbReference>
<dbReference type="PRINTS" id="PR00297">
    <property type="entry name" value="CHAPERONIN10"/>
</dbReference>
<sequence length="97" mass="10225">MKFVPLGDRVLVRRTDEEETSEGGIVLPGSAAEKPSQGEVLAVGPGKTNDKGEIQAIAVKAGDMVVFGQYAGSNTVKVDSEELVVLNENDILGILKK</sequence>
<dbReference type="AlphaFoldDB" id="A0A381UCI9"/>
<dbReference type="NCBIfam" id="NF001527">
    <property type="entry name" value="PRK00364.1-2"/>
    <property type="match status" value="1"/>
</dbReference>
<evidence type="ECO:0008006" key="4">
    <source>
        <dbReference type="Google" id="ProtNLM"/>
    </source>
</evidence>
<evidence type="ECO:0000256" key="2">
    <source>
        <dbReference type="ARBA" id="ARBA00023186"/>
    </source>
</evidence>
<name>A0A381UCI9_9ZZZZ</name>
<dbReference type="GO" id="GO:0005524">
    <property type="term" value="F:ATP binding"/>
    <property type="evidence" value="ECO:0007669"/>
    <property type="project" value="InterPro"/>
</dbReference>
<dbReference type="GO" id="GO:0046872">
    <property type="term" value="F:metal ion binding"/>
    <property type="evidence" value="ECO:0007669"/>
    <property type="project" value="TreeGrafter"/>
</dbReference>
<dbReference type="PROSITE" id="PS00681">
    <property type="entry name" value="CHAPERONINS_CPN10"/>
    <property type="match status" value="1"/>
</dbReference>
<reference evidence="3" key="1">
    <citation type="submission" date="2018-05" db="EMBL/GenBank/DDBJ databases">
        <authorList>
            <person name="Lanie J.A."/>
            <person name="Ng W.-L."/>
            <person name="Kazmierczak K.M."/>
            <person name="Andrzejewski T.M."/>
            <person name="Davidsen T.M."/>
            <person name="Wayne K.J."/>
            <person name="Tettelin H."/>
            <person name="Glass J.I."/>
            <person name="Rusch D."/>
            <person name="Podicherti R."/>
            <person name="Tsui H.-C.T."/>
            <person name="Winkler M.E."/>
        </authorList>
    </citation>
    <scope>NUCLEOTIDE SEQUENCE</scope>
</reference>
<dbReference type="GO" id="GO:0044183">
    <property type="term" value="F:protein folding chaperone"/>
    <property type="evidence" value="ECO:0007669"/>
    <property type="project" value="InterPro"/>
</dbReference>
<dbReference type="NCBIfam" id="NF001533">
    <property type="entry name" value="PRK00364.2-4"/>
    <property type="match status" value="1"/>
</dbReference>
<dbReference type="FunFam" id="2.30.33.40:FF:000001">
    <property type="entry name" value="10 kDa chaperonin"/>
    <property type="match status" value="1"/>
</dbReference>
<dbReference type="InterPro" id="IPR037124">
    <property type="entry name" value="Chaperonin_GroES_sf"/>
</dbReference>
<dbReference type="InterPro" id="IPR018369">
    <property type="entry name" value="Chaprnonin_Cpn10_CS"/>
</dbReference>
<dbReference type="InterPro" id="IPR011032">
    <property type="entry name" value="GroES-like_sf"/>
</dbReference>
<dbReference type="InterPro" id="IPR020818">
    <property type="entry name" value="Chaperonin_GroES"/>
</dbReference>
<dbReference type="Pfam" id="PF00166">
    <property type="entry name" value="Cpn10"/>
    <property type="match status" value="1"/>
</dbReference>
<accession>A0A381UCI9</accession>
<dbReference type="Gene3D" id="2.30.33.40">
    <property type="entry name" value="GroES chaperonin"/>
    <property type="match status" value="1"/>
</dbReference>
<gene>
    <name evidence="3" type="ORF">METZ01_LOCUS78315</name>
</gene>
<dbReference type="NCBIfam" id="NF001531">
    <property type="entry name" value="PRK00364.2-2"/>
    <property type="match status" value="1"/>
</dbReference>
<dbReference type="EMBL" id="UINC01006096">
    <property type="protein sequence ID" value="SVA25461.1"/>
    <property type="molecule type" value="Genomic_DNA"/>
</dbReference>
<dbReference type="SUPFAM" id="SSF50129">
    <property type="entry name" value="GroES-like"/>
    <property type="match status" value="1"/>
</dbReference>
<evidence type="ECO:0000256" key="1">
    <source>
        <dbReference type="ARBA" id="ARBA00006975"/>
    </source>
</evidence>
<dbReference type="GO" id="GO:0051087">
    <property type="term" value="F:protein-folding chaperone binding"/>
    <property type="evidence" value="ECO:0007669"/>
    <property type="project" value="TreeGrafter"/>
</dbReference>
<dbReference type="PANTHER" id="PTHR10772:SF58">
    <property type="entry name" value="CO-CHAPERONIN GROES"/>
    <property type="match status" value="1"/>
</dbReference>
<dbReference type="GO" id="GO:0051082">
    <property type="term" value="F:unfolded protein binding"/>
    <property type="evidence" value="ECO:0007669"/>
    <property type="project" value="TreeGrafter"/>
</dbReference>
<dbReference type="PANTHER" id="PTHR10772">
    <property type="entry name" value="10 KDA HEAT SHOCK PROTEIN"/>
    <property type="match status" value="1"/>
</dbReference>
<proteinExistence type="inferred from homology"/>